<evidence type="ECO:0000313" key="2">
    <source>
        <dbReference type="Proteomes" id="UP000441754"/>
    </source>
</evidence>
<proteinExistence type="predicted"/>
<name>A0A7K0EFD4_9BACT</name>
<organism evidence="1 2">
    <name type="scientific">Larkinella terrae</name>
    <dbReference type="NCBI Taxonomy" id="2025311"/>
    <lineage>
        <taxon>Bacteria</taxon>
        <taxon>Pseudomonadati</taxon>
        <taxon>Bacteroidota</taxon>
        <taxon>Cytophagia</taxon>
        <taxon>Cytophagales</taxon>
        <taxon>Spirosomataceae</taxon>
        <taxon>Larkinella</taxon>
    </lineage>
</organism>
<comment type="caution">
    <text evidence="1">The sequence shown here is derived from an EMBL/GenBank/DDBJ whole genome shotgun (WGS) entry which is preliminary data.</text>
</comment>
<keyword evidence="2" id="KW-1185">Reference proteome</keyword>
<dbReference type="Proteomes" id="UP000441754">
    <property type="component" value="Unassembled WGS sequence"/>
</dbReference>
<reference evidence="1 2" key="1">
    <citation type="journal article" date="2018" name="Antonie Van Leeuwenhoek">
        <title>Larkinella terrae sp. nov., isolated from soil on Jeju Island, South Korea.</title>
        <authorList>
            <person name="Ten L.N."/>
            <person name="Jeon J."/>
            <person name="Park S.J."/>
            <person name="Park S."/>
            <person name="Lee S.Y."/>
            <person name="Kim M.K."/>
            <person name="Jung H.Y."/>
        </authorList>
    </citation>
    <scope>NUCLEOTIDE SEQUENCE [LARGE SCALE GENOMIC DNA]</scope>
    <source>
        <strain evidence="1 2">KCTC 52001</strain>
    </source>
</reference>
<accession>A0A7K0EFD4</accession>
<dbReference type="EMBL" id="WJXZ01000001">
    <property type="protein sequence ID" value="MRS60455.1"/>
    <property type="molecule type" value="Genomic_DNA"/>
</dbReference>
<evidence type="ECO:0000313" key="1">
    <source>
        <dbReference type="EMBL" id="MRS60455.1"/>
    </source>
</evidence>
<sequence length="47" mass="5171">MNSRQCVAVRIYPGRSDSQGVSIRAHGSPATLQSLEAWQLENLFAKP</sequence>
<gene>
    <name evidence="1" type="ORF">GJJ30_04050</name>
</gene>
<dbReference type="AlphaFoldDB" id="A0A7K0EFD4"/>
<dbReference type="Gene3D" id="2.60.120.560">
    <property type="entry name" value="Exo-inulinase, domain 1"/>
    <property type="match status" value="1"/>
</dbReference>
<protein>
    <submittedName>
        <fullName evidence="1">Uncharacterized protein</fullName>
    </submittedName>
</protein>
<dbReference type="OrthoDB" id="9759709at2"/>
<dbReference type="RefSeq" id="WP_154173384.1">
    <property type="nucleotide sequence ID" value="NZ_WJXZ01000001.1"/>
</dbReference>